<feature type="compositionally biased region" description="Polar residues" evidence="1">
    <location>
        <begin position="65"/>
        <end position="82"/>
    </location>
</feature>
<protein>
    <submittedName>
        <fullName evidence="2">Uncharacterized protein</fullName>
    </submittedName>
</protein>
<feature type="compositionally biased region" description="Polar residues" evidence="1">
    <location>
        <begin position="208"/>
        <end position="224"/>
    </location>
</feature>
<name>A0A9Q3KAF9_9BASI</name>
<feature type="region of interest" description="Disordered" evidence="1">
    <location>
        <begin position="191"/>
        <end position="225"/>
    </location>
</feature>
<accession>A0A9Q3KAF9</accession>
<organism evidence="2 3">
    <name type="scientific">Austropuccinia psidii MF-1</name>
    <dbReference type="NCBI Taxonomy" id="1389203"/>
    <lineage>
        <taxon>Eukaryota</taxon>
        <taxon>Fungi</taxon>
        <taxon>Dikarya</taxon>
        <taxon>Basidiomycota</taxon>
        <taxon>Pucciniomycotina</taxon>
        <taxon>Pucciniomycetes</taxon>
        <taxon>Pucciniales</taxon>
        <taxon>Sphaerophragmiaceae</taxon>
        <taxon>Austropuccinia</taxon>
    </lineage>
</organism>
<dbReference type="EMBL" id="AVOT02096847">
    <property type="protein sequence ID" value="MBW0575710.1"/>
    <property type="molecule type" value="Genomic_DNA"/>
</dbReference>
<proteinExistence type="predicted"/>
<feature type="compositionally biased region" description="Basic and acidic residues" evidence="1">
    <location>
        <begin position="49"/>
        <end position="63"/>
    </location>
</feature>
<feature type="compositionally biased region" description="Low complexity" evidence="1">
    <location>
        <begin position="192"/>
        <end position="203"/>
    </location>
</feature>
<feature type="compositionally biased region" description="Polar residues" evidence="1">
    <location>
        <begin position="94"/>
        <end position="103"/>
    </location>
</feature>
<comment type="caution">
    <text evidence="2">The sequence shown here is derived from an EMBL/GenBank/DDBJ whole genome shotgun (WGS) entry which is preliminary data.</text>
</comment>
<keyword evidence="3" id="KW-1185">Reference proteome</keyword>
<evidence type="ECO:0000313" key="3">
    <source>
        <dbReference type="Proteomes" id="UP000765509"/>
    </source>
</evidence>
<dbReference type="Proteomes" id="UP000765509">
    <property type="component" value="Unassembled WGS sequence"/>
</dbReference>
<feature type="region of interest" description="Disordered" evidence="1">
    <location>
        <begin position="35"/>
        <end position="122"/>
    </location>
</feature>
<gene>
    <name evidence="2" type="ORF">O181_115425</name>
</gene>
<dbReference type="AlphaFoldDB" id="A0A9Q3KAF9"/>
<sequence length="383" mass="44173">MTIAPPEIEAFQRLSLFMKDISIVTGHLSKMMTSNYSLSHSTSRRRERKPTARSEAWKKDHFQGKSRSYDSLSFPPTANIKSRSPRTTKDFNFKSFQRTGSQSDSKDQKGIATKQKMQDESNFKDELATNTAYRRTVKTFISNPDISTQSHSPYGSGTLEASSVPKAICNGTMIKEIITKEEYSNNFDIKSTNTNTITTNENPKTQKRTTTSNNRPLSSNQPYTNNNEIYNIKEEKSRLNTSRTSSSINKMELVSRNLTMTENNEKAISNKIENYIERKLNNKPISKKATVSNKLKIITACIDIEEDIYQLLNSNTWISKLDTTIKHILQEENYCEEILNSIKKVTLKFFYYSTEDRNHFYHTDTHIQEIITRIQESYTFLLD</sequence>
<evidence type="ECO:0000256" key="1">
    <source>
        <dbReference type="SAM" id="MobiDB-lite"/>
    </source>
</evidence>
<evidence type="ECO:0000313" key="2">
    <source>
        <dbReference type="EMBL" id="MBW0575710.1"/>
    </source>
</evidence>
<reference evidence="2" key="1">
    <citation type="submission" date="2021-03" db="EMBL/GenBank/DDBJ databases">
        <title>Draft genome sequence of rust myrtle Austropuccinia psidii MF-1, a brazilian biotype.</title>
        <authorList>
            <person name="Quecine M.C."/>
            <person name="Pachon D.M.R."/>
            <person name="Bonatelli M.L."/>
            <person name="Correr F.H."/>
            <person name="Franceschini L.M."/>
            <person name="Leite T.F."/>
            <person name="Margarido G.R.A."/>
            <person name="Almeida C.A."/>
            <person name="Ferrarezi J.A."/>
            <person name="Labate C.A."/>
        </authorList>
    </citation>
    <scope>NUCLEOTIDE SEQUENCE</scope>
    <source>
        <strain evidence="2">MF-1</strain>
    </source>
</reference>